<organism evidence="1 2">
    <name type="scientific">Candidatus Accumulibacter affinis</name>
    <dbReference type="NCBI Taxonomy" id="2954384"/>
    <lineage>
        <taxon>Bacteria</taxon>
        <taxon>Pseudomonadati</taxon>
        <taxon>Pseudomonadota</taxon>
        <taxon>Betaproteobacteria</taxon>
        <taxon>Candidatus Accumulibacter</taxon>
    </lineage>
</organism>
<protein>
    <recommendedName>
        <fullName evidence="3">Transposase</fullName>
    </recommendedName>
</protein>
<name>A0A935T9D6_9PROT</name>
<dbReference type="Proteomes" id="UP000706151">
    <property type="component" value="Unassembled WGS sequence"/>
</dbReference>
<accession>A0A935T9D6</accession>
<comment type="caution">
    <text evidence="1">The sequence shown here is derived from an EMBL/GenBank/DDBJ whole genome shotgun (WGS) entry which is preliminary data.</text>
</comment>
<dbReference type="EMBL" id="JADJOT010000006">
    <property type="protein sequence ID" value="MBK7953679.1"/>
    <property type="molecule type" value="Genomic_DNA"/>
</dbReference>
<gene>
    <name evidence="1" type="ORF">IPK02_06750</name>
</gene>
<evidence type="ECO:0000313" key="1">
    <source>
        <dbReference type="EMBL" id="MBK7953679.1"/>
    </source>
</evidence>
<proteinExistence type="predicted"/>
<evidence type="ECO:0008006" key="3">
    <source>
        <dbReference type="Google" id="ProtNLM"/>
    </source>
</evidence>
<sequence length="50" mass="5649">MTNHAHRLATAVDVQGAGVLMKALGQRYVQYVNRRYRRSGTLSVGRFVSR</sequence>
<dbReference type="AlphaFoldDB" id="A0A935T9D6"/>
<reference evidence="1 2" key="1">
    <citation type="submission" date="2020-10" db="EMBL/GenBank/DDBJ databases">
        <title>Connecting structure to function with the recovery of over 1000 high-quality activated sludge metagenome-assembled genomes encoding full-length rRNA genes using long-read sequencing.</title>
        <authorList>
            <person name="Singleton C.M."/>
            <person name="Petriglieri F."/>
            <person name="Kristensen J.M."/>
            <person name="Kirkegaard R.H."/>
            <person name="Michaelsen T.Y."/>
            <person name="Andersen M.H."/>
            <person name="Karst S.M."/>
            <person name="Dueholm M.S."/>
            <person name="Nielsen P.H."/>
            <person name="Albertsen M."/>
        </authorList>
    </citation>
    <scope>NUCLEOTIDE SEQUENCE [LARGE SCALE GENOMIC DNA]</scope>
    <source>
        <strain evidence="1">Fred_18-Q3-R57-64_BAT3C.720</strain>
    </source>
</reference>
<evidence type="ECO:0000313" key="2">
    <source>
        <dbReference type="Proteomes" id="UP000706151"/>
    </source>
</evidence>